<dbReference type="PANTHER" id="PTHR37928:SF2">
    <property type="entry name" value="GPI ANCHORED CFEM DOMAIN PROTEIN (AFU_ORTHOLOGUE AFUA_6G10580)"/>
    <property type="match status" value="1"/>
</dbReference>
<dbReference type="EMBL" id="RYZW01000008">
    <property type="protein sequence ID" value="TDZ72014.1"/>
    <property type="molecule type" value="Genomic_DNA"/>
</dbReference>
<gene>
    <name evidence="18" type="ORF">CTRI78_v001589</name>
</gene>
<dbReference type="PROSITE" id="PS52012">
    <property type="entry name" value="CFEM"/>
    <property type="match status" value="1"/>
</dbReference>
<protein>
    <recommendedName>
        <fullName evidence="17">CFEM domain-containing protein</fullName>
    </recommendedName>
</protein>
<keyword evidence="14" id="KW-0449">Lipoprotein</keyword>
<evidence type="ECO:0000256" key="6">
    <source>
        <dbReference type="ARBA" id="ARBA00022617"/>
    </source>
</evidence>
<dbReference type="GO" id="GO:0046872">
    <property type="term" value="F:metal ion binding"/>
    <property type="evidence" value="ECO:0007669"/>
    <property type="project" value="UniProtKB-KW"/>
</dbReference>
<comment type="caution">
    <text evidence="18">The sequence shown here is derived from an EMBL/GenBank/DDBJ whole genome shotgun (WGS) entry which is preliminary data.</text>
</comment>
<keyword evidence="12 15" id="KW-1015">Disulfide bond</keyword>
<dbReference type="GO" id="GO:0005886">
    <property type="term" value="C:plasma membrane"/>
    <property type="evidence" value="ECO:0007669"/>
    <property type="project" value="UniProtKB-SubCell"/>
</dbReference>
<evidence type="ECO:0000256" key="12">
    <source>
        <dbReference type="ARBA" id="ARBA00023157"/>
    </source>
</evidence>
<evidence type="ECO:0000256" key="16">
    <source>
        <dbReference type="SAM" id="SignalP"/>
    </source>
</evidence>
<evidence type="ECO:0000256" key="13">
    <source>
        <dbReference type="ARBA" id="ARBA00023180"/>
    </source>
</evidence>
<feature type="chain" id="PRO_5020215362" description="CFEM domain-containing protein" evidence="16">
    <location>
        <begin position="18"/>
        <end position="199"/>
    </location>
</feature>
<evidence type="ECO:0000256" key="9">
    <source>
        <dbReference type="ARBA" id="ARBA00022729"/>
    </source>
</evidence>
<evidence type="ECO:0000256" key="14">
    <source>
        <dbReference type="ARBA" id="ARBA00023288"/>
    </source>
</evidence>
<dbReference type="GO" id="GO:0005576">
    <property type="term" value="C:extracellular region"/>
    <property type="evidence" value="ECO:0007669"/>
    <property type="project" value="UniProtKB-SubCell"/>
</dbReference>
<comment type="caution">
    <text evidence="15">Lacks conserved residue(s) required for the propagation of feature annotation.</text>
</comment>
<keyword evidence="6" id="KW-0349">Heme</keyword>
<evidence type="ECO:0000256" key="1">
    <source>
        <dbReference type="ARBA" id="ARBA00004609"/>
    </source>
</evidence>
<feature type="disulfide bond" evidence="15">
    <location>
        <begin position="40"/>
        <end position="47"/>
    </location>
</feature>
<accession>A0A4R8RP67</accession>
<evidence type="ECO:0000256" key="7">
    <source>
        <dbReference type="ARBA" id="ARBA00022622"/>
    </source>
</evidence>
<keyword evidence="13" id="KW-0325">Glycoprotein</keyword>
<comment type="similarity">
    <text evidence="3">Belongs to the RBT5 family.</text>
</comment>
<evidence type="ECO:0000256" key="4">
    <source>
        <dbReference type="ARBA" id="ARBA00022475"/>
    </source>
</evidence>
<evidence type="ECO:0000256" key="3">
    <source>
        <dbReference type="ARBA" id="ARBA00010031"/>
    </source>
</evidence>
<evidence type="ECO:0000256" key="15">
    <source>
        <dbReference type="PROSITE-ProRule" id="PRU01356"/>
    </source>
</evidence>
<sequence length="199" mass="18518">MRFSAATILAAAGLAAAQLEGVPSCALTCLNTALSAGDSCAPGNIACLCSPANFQAILTAATPCVIGSCGQDVAVNQVLPAASRLCANLNGGGPATAASSAASSALVSLSSAASAAASSAVSAASSRAASPSGASVVTITSTTGAVSTRTAVVTNQITTTANGTSPAAPTLTPITVNGAAVHGPVGALALLAAGAAAFF</sequence>
<keyword evidence="9 16" id="KW-0732">Signal</keyword>
<dbReference type="AlphaFoldDB" id="A0A4R8RP67"/>
<keyword evidence="4" id="KW-1003">Cell membrane</keyword>
<evidence type="ECO:0000256" key="11">
    <source>
        <dbReference type="ARBA" id="ARBA00023136"/>
    </source>
</evidence>
<reference evidence="18 19" key="1">
    <citation type="submission" date="2018-12" db="EMBL/GenBank/DDBJ databases">
        <title>Genome sequence and assembly of Colletotrichum trifolii.</title>
        <authorList>
            <person name="Gan P."/>
            <person name="Shirasu K."/>
        </authorList>
    </citation>
    <scope>NUCLEOTIDE SEQUENCE [LARGE SCALE GENOMIC DNA]</scope>
    <source>
        <strain evidence="18 19">543-2</strain>
    </source>
</reference>
<keyword evidence="7" id="KW-0336">GPI-anchor</keyword>
<organism evidence="18 19">
    <name type="scientific">Colletotrichum trifolii</name>
    <dbReference type="NCBI Taxonomy" id="5466"/>
    <lineage>
        <taxon>Eukaryota</taxon>
        <taxon>Fungi</taxon>
        <taxon>Dikarya</taxon>
        <taxon>Ascomycota</taxon>
        <taxon>Pezizomycotina</taxon>
        <taxon>Sordariomycetes</taxon>
        <taxon>Hypocreomycetidae</taxon>
        <taxon>Glomerellales</taxon>
        <taxon>Glomerellaceae</taxon>
        <taxon>Colletotrichum</taxon>
        <taxon>Colletotrichum orbiculare species complex</taxon>
    </lineage>
</organism>
<dbReference type="PANTHER" id="PTHR37928">
    <property type="entry name" value="CFEM DOMAIN PROTEIN (AFU_ORTHOLOGUE AFUA_6G14090)"/>
    <property type="match status" value="1"/>
</dbReference>
<evidence type="ECO:0000313" key="19">
    <source>
        <dbReference type="Proteomes" id="UP000295703"/>
    </source>
</evidence>
<name>A0A4R8RP67_COLTR</name>
<dbReference type="Pfam" id="PF05730">
    <property type="entry name" value="CFEM"/>
    <property type="match status" value="1"/>
</dbReference>
<proteinExistence type="inferred from homology"/>
<feature type="signal peptide" evidence="16">
    <location>
        <begin position="1"/>
        <end position="17"/>
    </location>
</feature>
<evidence type="ECO:0000256" key="2">
    <source>
        <dbReference type="ARBA" id="ARBA00004613"/>
    </source>
</evidence>
<dbReference type="SMART" id="SM00747">
    <property type="entry name" value="CFEM"/>
    <property type="match status" value="1"/>
</dbReference>
<feature type="domain" description="CFEM" evidence="17">
    <location>
        <begin position="1"/>
        <end position="113"/>
    </location>
</feature>
<keyword evidence="11" id="KW-0472">Membrane</keyword>
<keyword evidence="10" id="KW-0408">Iron</keyword>
<keyword evidence="5" id="KW-0964">Secreted</keyword>
<dbReference type="STRING" id="5466.A0A4R8RP67"/>
<evidence type="ECO:0000259" key="17">
    <source>
        <dbReference type="PROSITE" id="PS52012"/>
    </source>
</evidence>
<comment type="subcellular location">
    <subcellularLocation>
        <location evidence="1">Cell membrane</location>
        <topology evidence="1">Lipid-anchor</topology>
        <topology evidence="1">GPI-anchor</topology>
    </subcellularLocation>
    <subcellularLocation>
        <location evidence="2">Secreted</location>
    </subcellularLocation>
</comment>
<dbReference type="InterPro" id="IPR051735">
    <property type="entry name" value="CFEM_domain"/>
</dbReference>
<evidence type="ECO:0000256" key="10">
    <source>
        <dbReference type="ARBA" id="ARBA00023004"/>
    </source>
</evidence>
<keyword evidence="19" id="KW-1185">Reference proteome</keyword>
<keyword evidence="8" id="KW-0479">Metal-binding</keyword>
<evidence type="ECO:0000256" key="5">
    <source>
        <dbReference type="ARBA" id="ARBA00022525"/>
    </source>
</evidence>
<evidence type="ECO:0000256" key="8">
    <source>
        <dbReference type="ARBA" id="ARBA00022723"/>
    </source>
</evidence>
<dbReference type="GO" id="GO:0098552">
    <property type="term" value="C:side of membrane"/>
    <property type="evidence" value="ECO:0007669"/>
    <property type="project" value="UniProtKB-KW"/>
</dbReference>
<dbReference type="Proteomes" id="UP000295703">
    <property type="component" value="Unassembled WGS sequence"/>
</dbReference>
<evidence type="ECO:0000313" key="18">
    <source>
        <dbReference type="EMBL" id="TDZ72014.1"/>
    </source>
</evidence>
<dbReference type="InterPro" id="IPR008427">
    <property type="entry name" value="Extracellular_membr_CFEM_dom"/>
</dbReference>